<keyword evidence="4" id="KW-0479">Metal-binding</keyword>
<feature type="region of interest" description="Disordered" evidence="5">
    <location>
        <begin position="1"/>
        <end position="72"/>
    </location>
</feature>
<feature type="binding site" evidence="4">
    <location>
        <position position="234"/>
    </location>
    <ligand>
        <name>Zn(2+)</name>
        <dbReference type="ChEBI" id="CHEBI:29105"/>
    </ligand>
</feature>
<evidence type="ECO:0000313" key="8">
    <source>
        <dbReference type="Proteomes" id="UP000253831"/>
    </source>
</evidence>
<dbReference type="GO" id="GO:0046872">
    <property type="term" value="F:metal ion binding"/>
    <property type="evidence" value="ECO:0007669"/>
    <property type="project" value="UniProtKB-KW"/>
</dbReference>
<dbReference type="PANTHER" id="PTHR11085:SF10">
    <property type="entry name" value="NAD-DEPENDENT PROTEIN DEACYLASE SIRTUIN-5, MITOCHONDRIAL-RELATED"/>
    <property type="match status" value="1"/>
</dbReference>
<feature type="active site" description="Proton acceptor" evidence="4">
    <location>
        <position position="206"/>
    </location>
</feature>
<dbReference type="CDD" id="cd01407">
    <property type="entry name" value="SIR2-fam"/>
    <property type="match status" value="1"/>
</dbReference>
<dbReference type="InterPro" id="IPR026591">
    <property type="entry name" value="Sirtuin_cat_small_dom_sf"/>
</dbReference>
<feature type="binding site" evidence="4">
    <location>
        <position position="218"/>
    </location>
    <ligand>
        <name>Zn(2+)</name>
        <dbReference type="ChEBI" id="CHEBI:29105"/>
    </ligand>
</feature>
<dbReference type="GO" id="GO:0017136">
    <property type="term" value="F:histone deacetylase activity, NAD-dependent"/>
    <property type="evidence" value="ECO:0007669"/>
    <property type="project" value="TreeGrafter"/>
</dbReference>
<reference evidence="7 8" key="1">
    <citation type="submission" date="2018-05" db="EMBL/GenBank/DDBJ databases">
        <title>Integrated omic analyses show evidence that a Ca. Accumulibacter phosphatis strain performs denitrification under micro-aerobic conditions.</title>
        <authorList>
            <person name="Camejo P.Y."/>
            <person name="Katherine M.D."/>
            <person name="Daniel N.R."/>
        </authorList>
    </citation>
    <scope>NUCLEOTIDE SEQUENCE [LARGE SCALE GENOMIC DNA]</scope>
    <source>
        <strain evidence="7">UW-LDO-IC</strain>
    </source>
</reference>
<dbReference type="Proteomes" id="UP000253831">
    <property type="component" value="Unassembled WGS sequence"/>
</dbReference>
<keyword evidence="3" id="KW-0520">NAD</keyword>
<feature type="compositionally biased region" description="Gly residues" evidence="5">
    <location>
        <begin position="61"/>
        <end position="71"/>
    </location>
</feature>
<evidence type="ECO:0000256" key="5">
    <source>
        <dbReference type="SAM" id="MobiDB-lite"/>
    </source>
</evidence>
<dbReference type="Gene3D" id="3.30.1600.10">
    <property type="entry name" value="SIR2/SIRT2 'Small Domain"/>
    <property type="match status" value="1"/>
</dbReference>
<dbReference type="InterPro" id="IPR026590">
    <property type="entry name" value="Ssirtuin_cat_dom"/>
</dbReference>
<evidence type="ECO:0000256" key="3">
    <source>
        <dbReference type="ARBA" id="ARBA00023027"/>
    </source>
</evidence>
<dbReference type="InterPro" id="IPR050134">
    <property type="entry name" value="NAD-dep_sirtuin_deacylases"/>
</dbReference>
<dbReference type="Gene3D" id="3.40.50.1220">
    <property type="entry name" value="TPP-binding domain"/>
    <property type="match status" value="1"/>
</dbReference>
<keyword evidence="2" id="KW-0808">Transferase</keyword>
<feature type="compositionally biased region" description="Basic and acidic residues" evidence="5">
    <location>
        <begin position="1"/>
        <end position="14"/>
    </location>
</feature>
<evidence type="ECO:0000256" key="2">
    <source>
        <dbReference type="ARBA" id="ARBA00022679"/>
    </source>
</evidence>
<dbReference type="EMBL" id="QPGA01000032">
    <property type="protein sequence ID" value="RDE49795.1"/>
    <property type="molecule type" value="Genomic_DNA"/>
</dbReference>
<dbReference type="InterPro" id="IPR029035">
    <property type="entry name" value="DHS-like_NAD/FAD-binding_dom"/>
</dbReference>
<feature type="binding site" evidence="4">
    <location>
        <position position="237"/>
    </location>
    <ligand>
        <name>Zn(2+)</name>
        <dbReference type="ChEBI" id="CHEBI:29105"/>
    </ligand>
</feature>
<accession>A0A369XK42</accession>
<proteinExistence type="predicted"/>
<evidence type="ECO:0000256" key="1">
    <source>
        <dbReference type="ARBA" id="ARBA00012928"/>
    </source>
</evidence>
<evidence type="ECO:0000313" key="7">
    <source>
        <dbReference type="EMBL" id="RDE49795.1"/>
    </source>
</evidence>
<evidence type="ECO:0000259" key="6">
    <source>
        <dbReference type="PROSITE" id="PS50305"/>
    </source>
</evidence>
<protein>
    <recommendedName>
        <fullName evidence="1">protein acetyllysine N-acetyltransferase</fullName>
        <ecNumber evidence="1">2.3.1.286</ecNumber>
    </recommendedName>
</protein>
<feature type="compositionally biased region" description="Low complexity" evidence="5">
    <location>
        <begin position="32"/>
        <end position="43"/>
    </location>
</feature>
<dbReference type="InterPro" id="IPR003000">
    <property type="entry name" value="Sirtuin"/>
</dbReference>
<feature type="binding site" evidence="4">
    <location>
        <position position="214"/>
    </location>
    <ligand>
        <name>Zn(2+)</name>
        <dbReference type="ChEBI" id="CHEBI:29105"/>
    </ligand>
</feature>
<name>A0A369XK42_9PROT</name>
<comment type="caution">
    <text evidence="7">The sequence shown here is derived from an EMBL/GenBank/DDBJ whole genome shotgun (WGS) entry which is preliminary data.</text>
</comment>
<sequence>MLRNERRQAFHDADAGPADHSPLPPLESSQRHAGAAAHPLASPLPAPRQLGTCDNHLASEGRGGQFPGGGFWQSRVSTAKERKMQANSLDSVASLLRKAKEIVVFSGAGLSADSGIPTFRDGATGLWNTVDPDEVASVEGFLRNPARVWSWLLELKKLVDERQPNAAHQALARLQESCRGKRLTVITQNIDGYHSRAGNAPVLEVHGTIHRLRCHQHCGFSADWEQSAVEAFSCPRCGAPVRPDLVLFGEMLDEEVFAAAEMRSLTADLFFCVGTSFTVQPAALLPVWAKRAGVTVVEVNPHPTSLSAVADYSIRSGASEFFTALSLKIEEQQG</sequence>
<dbReference type="SUPFAM" id="SSF52467">
    <property type="entry name" value="DHS-like NAD/FAD-binding domain"/>
    <property type="match status" value="1"/>
</dbReference>
<feature type="domain" description="Deacetylase sirtuin-type" evidence="6">
    <location>
        <begin position="82"/>
        <end position="334"/>
    </location>
</feature>
<gene>
    <name evidence="7" type="ORF">DVS81_14675</name>
</gene>
<evidence type="ECO:0000256" key="4">
    <source>
        <dbReference type="PROSITE-ProRule" id="PRU00236"/>
    </source>
</evidence>
<keyword evidence="4" id="KW-0862">Zinc</keyword>
<dbReference type="PANTHER" id="PTHR11085">
    <property type="entry name" value="NAD-DEPENDENT PROTEIN DEACYLASE SIRTUIN-5, MITOCHONDRIAL-RELATED"/>
    <property type="match status" value="1"/>
</dbReference>
<dbReference type="Pfam" id="PF02146">
    <property type="entry name" value="SIR2"/>
    <property type="match status" value="1"/>
</dbReference>
<dbReference type="NCBIfam" id="NF001753">
    <property type="entry name" value="PRK00481.1-3"/>
    <property type="match status" value="1"/>
</dbReference>
<dbReference type="PROSITE" id="PS50305">
    <property type="entry name" value="SIRTUIN"/>
    <property type="match status" value="1"/>
</dbReference>
<dbReference type="AlphaFoldDB" id="A0A369XK42"/>
<dbReference type="GO" id="GO:0070403">
    <property type="term" value="F:NAD+ binding"/>
    <property type="evidence" value="ECO:0007669"/>
    <property type="project" value="InterPro"/>
</dbReference>
<dbReference type="EC" id="2.3.1.286" evidence="1"/>
<organism evidence="7 8">
    <name type="scientific">Candidatus Accumulibacter meliphilus</name>
    <dbReference type="NCBI Taxonomy" id="2211374"/>
    <lineage>
        <taxon>Bacteria</taxon>
        <taxon>Pseudomonadati</taxon>
        <taxon>Pseudomonadota</taxon>
        <taxon>Betaproteobacteria</taxon>
        <taxon>Candidatus Accumulibacter</taxon>
    </lineage>
</organism>